<keyword evidence="3" id="KW-1185">Reference proteome</keyword>
<gene>
    <name evidence="2" type="ORF">ACIGW0_20230</name>
</gene>
<feature type="compositionally biased region" description="Low complexity" evidence="1">
    <location>
        <begin position="53"/>
        <end position="63"/>
    </location>
</feature>
<accession>A0ABW8CVT3</accession>
<organism evidence="2 3">
    <name type="scientific">Streptomyces bikiniensis</name>
    <dbReference type="NCBI Taxonomy" id="1896"/>
    <lineage>
        <taxon>Bacteria</taxon>
        <taxon>Bacillati</taxon>
        <taxon>Actinomycetota</taxon>
        <taxon>Actinomycetes</taxon>
        <taxon>Kitasatosporales</taxon>
        <taxon>Streptomycetaceae</taxon>
        <taxon>Streptomyces</taxon>
    </lineage>
</organism>
<comment type="caution">
    <text evidence="2">The sequence shown here is derived from an EMBL/GenBank/DDBJ whole genome shotgun (WGS) entry which is preliminary data.</text>
</comment>
<evidence type="ECO:0000313" key="2">
    <source>
        <dbReference type="EMBL" id="MFI9121707.1"/>
    </source>
</evidence>
<dbReference type="RefSeq" id="WP_399616585.1">
    <property type="nucleotide sequence ID" value="NZ_JBITYT010000008.1"/>
</dbReference>
<feature type="region of interest" description="Disordered" evidence="1">
    <location>
        <begin position="53"/>
        <end position="87"/>
    </location>
</feature>
<proteinExistence type="predicted"/>
<name>A0ABW8CVT3_STRBI</name>
<evidence type="ECO:0000256" key="1">
    <source>
        <dbReference type="SAM" id="MobiDB-lite"/>
    </source>
</evidence>
<dbReference type="Proteomes" id="UP001614391">
    <property type="component" value="Unassembled WGS sequence"/>
</dbReference>
<evidence type="ECO:0000313" key="3">
    <source>
        <dbReference type="Proteomes" id="UP001614391"/>
    </source>
</evidence>
<dbReference type="EMBL" id="JBITYT010000008">
    <property type="protein sequence ID" value="MFI9121707.1"/>
    <property type="molecule type" value="Genomic_DNA"/>
</dbReference>
<protein>
    <recommendedName>
        <fullName evidence="4">Lipoprotein</fullName>
    </recommendedName>
</protein>
<sequence>MRTAMGGFVRTMAAVAVGAVLVTGCGGGSGGGSKGPAVFGREAAQADLDAAGEAAGLPGGAKPESPEPEGPSGGPATEEARKRKDVADRMAACSAVRAAGGLRPGEAERQFRGVLAALAERGWKEHGPVERTPVGEDGFVLTAQYKKRGWTLFARHTDADVLRMTTITATEDACAARFTDAELELLEG</sequence>
<feature type="compositionally biased region" description="Basic and acidic residues" evidence="1">
    <location>
        <begin position="78"/>
        <end position="87"/>
    </location>
</feature>
<dbReference type="PROSITE" id="PS51257">
    <property type="entry name" value="PROKAR_LIPOPROTEIN"/>
    <property type="match status" value="1"/>
</dbReference>
<reference evidence="2 3" key="1">
    <citation type="submission" date="2024-10" db="EMBL/GenBank/DDBJ databases">
        <title>The Natural Products Discovery Center: Release of the First 8490 Sequenced Strains for Exploring Actinobacteria Biosynthetic Diversity.</title>
        <authorList>
            <person name="Kalkreuter E."/>
            <person name="Kautsar S.A."/>
            <person name="Yang D."/>
            <person name="Bader C.D."/>
            <person name="Teijaro C.N."/>
            <person name="Fluegel L."/>
            <person name="Davis C.M."/>
            <person name="Simpson J.R."/>
            <person name="Lauterbach L."/>
            <person name="Steele A.D."/>
            <person name="Gui C."/>
            <person name="Meng S."/>
            <person name="Li G."/>
            <person name="Viehrig K."/>
            <person name="Ye F."/>
            <person name="Su P."/>
            <person name="Kiefer A.F."/>
            <person name="Nichols A."/>
            <person name="Cepeda A.J."/>
            <person name="Yan W."/>
            <person name="Fan B."/>
            <person name="Jiang Y."/>
            <person name="Adhikari A."/>
            <person name="Zheng C.-J."/>
            <person name="Schuster L."/>
            <person name="Cowan T.M."/>
            <person name="Smanski M.J."/>
            <person name="Chevrette M.G."/>
            <person name="De Carvalho L.P.S."/>
            <person name="Shen B."/>
        </authorList>
    </citation>
    <scope>NUCLEOTIDE SEQUENCE [LARGE SCALE GENOMIC DNA]</scope>
    <source>
        <strain evidence="2 3">NPDC053346</strain>
    </source>
</reference>
<evidence type="ECO:0008006" key="4">
    <source>
        <dbReference type="Google" id="ProtNLM"/>
    </source>
</evidence>